<sequence>MKDFDRVTYWANHHTIKRITERFPGTPRKHAKGIAEAMAYESKLLIQFGPFRYLKYGNFYLPCLRKSKTAKFYVITSFLTWDMIEKGDGNGLQIAVNKYAEEALNY</sequence>
<protein>
    <submittedName>
        <fullName evidence="1">Uncharacterized protein</fullName>
    </submittedName>
</protein>
<comment type="caution">
    <text evidence="1">The sequence shown here is derived from an EMBL/GenBank/DDBJ whole genome shotgun (WGS) entry which is preliminary data.</text>
</comment>
<keyword evidence="2" id="KW-1185">Reference proteome</keyword>
<organism evidence="1 2">
    <name type="scientific">Peribacillus castrilensis</name>
    <dbReference type="NCBI Taxonomy" id="2897690"/>
    <lineage>
        <taxon>Bacteria</taxon>
        <taxon>Bacillati</taxon>
        <taxon>Bacillota</taxon>
        <taxon>Bacilli</taxon>
        <taxon>Bacillales</taxon>
        <taxon>Bacillaceae</taxon>
        <taxon>Peribacillus</taxon>
    </lineage>
</organism>
<accession>A0AAW9NPI9</accession>
<gene>
    <name evidence="1" type="ORF">P4706_28095</name>
</gene>
<dbReference type="AlphaFoldDB" id="A0AAW9NPI9"/>
<dbReference type="EMBL" id="JARNBH010000042">
    <property type="protein sequence ID" value="MEC0276855.1"/>
    <property type="molecule type" value="Genomic_DNA"/>
</dbReference>
<dbReference type="RefSeq" id="WP_367408396.1">
    <property type="nucleotide sequence ID" value="NZ_JARNBH010000042.1"/>
</dbReference>
<proteinExistence type="predicted"/>
<name>A0AAW9NPI9_9BACI</name>
<evidence type="ECO:0000313" key="2">
    <source>
        <dbReference type="Proteomes" id="UP001307168"/>
    </source>
</evidence>
<reference evidence="1 2" key="1">
    <citation type="submission" date="2023-03" db="EMBL/GenBank/DDBJ databases">
        <title>Bacillus Genome Sequencing.</title>
        <authorList>
            <person name="Dunlap C."/>
        </authorList>
    </citation>
    <scope>NUCLEOTIDE SEQUENCE [LARGE SCALE GENOMIC DNA]</scope>
    <source>
        <strain evidence="1 2">B-41290</strain>
    </source>
</reference>
<dbReference type="Proteomes" id="UP001307168">
    <property type="component" value="Unassembled WGS sequence"/>
</dbReference>
<evidence type="ECO:0000313" key="1">
    <source>
        <dbReference type="EMBL" id="MEC0276855.1"/>
    </source>
</evidence>